<name>A0AA86RMC3_9EUKA</name>
<dbReference type="EMBL" id="CATOUU010001153">
    <property type="protein sequence ID" value="CAI9974674.1"/>
    <property type="molecule type" value="Genomic_DNA"/>
</dbReference>
<organism evidence="2">
    <name type="scientific">Hexamita inflata</name>
    <dbReference type="NCBI Taxonomy" id="28002"/>
    <lineage>
        <taxon>Eukaryota</taxon>
        <taxon>Metamonada</taxon>
        <taxon>Diplomonadida</taxon>
        <taxon>Hexamitidae</taxon>
        <taxon>Hexamitinae</taxon>
        <taxon>Hexamita</taxon>
    </lineage>
</organism>
<keyword evidence="4" id="KW-1185">Reference proteome</keyword>
<dbReference type="EMBL" id="CAXDID020000347">
    <property type="protein sequence ID" value="CAL6080602.1"/>
    <property type="molecule type" value="Genomic_DNA"/>
</dbReference>
<dbReference type="Proteomes" id="UP001642409">
    <property type="component" value="Unassembled WGS sequence"/>
</dbReference>
<protein>
    <submittedName>
        <fullName evidence="3">Hypothetical_protein</fullName>
    </submittedName>
</protein>
<comment type="caution">
    <text evidence="2">The sequence shown here is derived from an EMBL/GenBank/DDBJ whole genome shotgun (WGS) entry which is preliminary data.</text>
</comment>
<sequence length="244" mass="28661">MQDQSNVIEVQYFQAQNYSPNLNLSNLHKYGLEAPQVPETVKLPEEERCQASRVWGQGKKAKPKATLDRTGSEQPSTIEDLEHERVRKIFQTDMDKIQIYVLAIPFLFLFKSDQIVVFPKINQCITKERTLLKKEQQNANFKNKMKKYGLDFELNYIEISIKNEYRCIIEQIRVNLLSNSNKLIVVFIIILSNSLYTEDTKLLEKRFQFIFKSVQIVQHIFIINYDTVTFALVRSMKQKISTLK</sequence>
<reference evidence="2" key="1">
    <citation type="submission" date="2023-06" db="EMBL/GenBank/DDBJ databases">
        <authorList>
            <person name="Kurt Z."/>
        </authorList>
    </citation>
    <scope>NUCLEOTIDE SEQUENCE</scope>
</reference>
<dbReference type="AlphaFoldDB" id="A0AA86RMC3"/>
<evidence type="ECO:0000313" key="4">
    <source>
        <dbReference type="Proteomes" id="UP001642409"/>
    </source>
</evidence>
<evidence type="ECO:0000313" key="3">
    <source>
        <dbReference type="EMBL" id="CAL6080602.1"/>
    </source>
</evidence>
<feature type="region of interest" description="Disordered" evidence="1">
    <location>
        <begin position="52"/>
        <end position="77"/>
    </location>
</feature>
<evidence type="ECO:0000313" key="2">
    <source>
        <dbReference type="EMBL" id="CAI9974674.1"/>
    </source>
</evidence>
<evidence type="ECO:0000256" key="1">
    <source>
        <dbReference type="SAM" id="MobiDB-lite"/>
    </source>
</evidence>
<reference evidence="3 4" key="2">
    <citation type="submission" date="2024-07" db="EMBL/GenBank/DDBJ databases">
        <authorList>
            <person name="Akdeniz Z."/>
        </authorList>
    </citation>
    <scope>NUCLEOTIDE SEQUENCE [LARGE SCALE GENOMIC DNA]</scope>
</reference>
<proteinExistence type="predicted"/>
<gene>
    <name evidence="3" type="ORF">HINF_LOCUS59945</name>
    <name evidence="2" type="ORF">HINF_LOCUS62319</name>
</gene>
<accession>A0AA86RMC3</accession>